<dbReference type="Gene3D" id="1.10.260.40">
    <property type="entry name" value="lambda repressor-like DNA-binding domains"/>
    <property type="match status" value="1"/>
</dbReference>
<dbReference type="Pfam" id="PF13443">
    <property type="entry name" value="HTH_26"/>
    <property type="match status" value="1"/>
</dbReference>
<dbReference type="Proteomes" id="UP000825381">
    <property type="component" value="Chromosome"/>
</dbReference>
<proteinExistence type="predicted"/>
<dbReference type="InterPro" id="IPR001387">
    <property type="entry name" value="Cro/C1-type_HTH"/>
</dbReference>
<reference evidence="2 3" key="1">
    <citation type="submission" date="2021-07" db="EMBL/GenBank/DDBJ databases">
        <title>Flavobacterium WSW3-B6 sp.nov, isolated from seaweed.</title>
        <authorList>
            <person name="Muhammad N."/>
            <person name="Ho H."/>
            <person name="Lee Y.-J."/>
            <person name="Nguyen T."/>
            <person name="Ho J."/>
            <person name="Kim S.-G."/>
        </authorList>
    </citation>
    <scope>NUCLEOTIDE SEQUENCE [LARGE SCALE GENOMIC DNA]</scope>
    <source>
        <strain evidence="2 3">WSW3-B6</strain>
    </source>
</reference>
<dbReference type="RefSeq" id="WP_220640271.1">
    <property type="nucleotide sequence ID" value="NZ_CP080429.1"/>
</dbReference>
<protein>
    <submittedName>
        <fullName evidence="2">Helix-turn-helix domain-containing protein</fullName>
    </submittedName>
</protein>
<evidence type="ECO:0000313" key="3">
    <source>
        <dbReference type="Proteomes" id="UP000825381"/>
    </source>
</evidence>
<name>A0ABX8VA71_9FLAO</name>
<dbReference type="InterPro" id="IPR010982">
    <property type="entry name" value="Lambda_DNA-bd_dom_sf"/>
</dbReference>
<dbReference type="CDD" id="cd00093">
    <property type="entry name" value="HTH_XRE"/>
    <property type="match status" value="1"/>
</dbReference>
<evidence type="ECO:0000259" key="1">
    <source>
        <dbReference type="PROSITE" id="PS50943"/>
    </source>
</evidence>
<evidence type="ECO:0000313" key="2">
    <source>
        <dbReference type="EMBL" id="QYJ67926.1"/>
    </source>
</evidence>
<dbReference type="SMART" id="SM00530">
    <property type="entry name" value="HTH_XRE"/>
    <property type="match status" value="1"/>
</dbReference>
<feature type="domain" description="HTH cro/C1-type" evidence="1">
    <location>
        <begin position="18"/>
        <end position="72"/>
    </location>
</feature>
<accession>A0ABX8VA71</accession>
<dbReference type="EMBL" id="CP080429">
    <property type="protein sequence ID" value="QYJ67926.1"/>
    <property type="molecule type" value="Genomic_DNA"/>
</dbReference>
<dbReference type="SUPFAM" id="SSF47413">
    <property type="entry name" value="lambda repressor-like DNA-binding domains"/>
    <property type="match status" value="1"/>
</dbReference>
<gene>
    <name evidence="2" type="ORF">K1I41_10320</name>
</gene>
<sequence length="75" mass="8430">MTRKKEIPEIVVQVGKRIREVIHEKGLKVRHVAADADLDIEALRRYIAGKQVMGIDKLVRIANALGVQVGELFKV</sequence>
<keyword evidence="3" id="KW-1185">Reference proteome</keyword>
<dbReference type="PROSITE" id="PS50943">
    <property type="entry name" value="HTH_CROC1"/>
    <property type="match status" value="1"/>
</dbReference>
<organism evidence="2 3">
    <name type="scientific">Flavobacterium litorale</name>
    <dbReference type="NCBI Taxonomy" id="2856519"/>
    <lineage>
        <taxon>Bacteria</taxon>
        <taxon>Pseudomonadati</taxon>
        <taxon>Bacteroidota</taxon>
        <taxon>Flavobacteriia</taxon>
        <taxon>Flavobacteriales</taxon>
        <taxon>Flavobacteriaceae</taxon>
        <taxon>Flavobacterium</taxon>
    </lineage>
</organism>